<protein>
    <recommendedName>
        <fullName evidence="6">Tropomyosin</fullName>
    </recommendedName>
</protein>
<proteinExistence type="predicted"/>
<feature type="signal peptide" evidence="3">
    <location>
        <begin position="1"/>
        <end position="19"/>
    </location>
</feature>
<evidence type="ECO:0000256" key="2">
    <source>
        <dbReference type="SAM" id="Phobius"/>
    </source>
</evidence>
<name>A0A7J7D7F6_TRIWF</name>
<dbReference type="Proteomes" id="UP000593562">
    <property type="component" value="Unassembled WGS sequence"/>
</dbReference>
<dbReference type="FunCoup" id="A0A7J7D7F6">
    <property type="interactions" value="3118"/>
</dbReference>
<keyword evidence="2" id="KW-0472">Membrane</keyword>
<keyword evidence="2" id="KW-0812">Transmembrane</keyword>
<sequence>MAINLLLLAAVLSSVFLLGEPKSANNNSISELRKAKIKVAKLESALEENVRNLDARNLYLEQQEKLIEDMDTKIRDLRSSLLGIKDDSLYAEESLIALKEEVRLLWAASRKNNFDLHVLKLQAKDTAAEVELATSQVEKMNDIVTEQWIQIQQLEQALHITEMRTLNARKQVSSRRCSFLKFIYHVSENHLSEVFGAVDFHSTGKRPIWETYLSEAVHHFEQFYLTVKKYHHELQRLVKQEMERHDSTATLANAELVFFLASALITFPVFGAWLFLLSRLS</sequence>
<evidence type="ECO:0000256" key="3">
    <source>
        <dbReference type="SAM" id="SignalP"/>
    </source>
</evidence>
<feature type="transmembrane region" description="Helical" evidence="2">
    <location>
        <begin position="256"/>
        <end position="277"/>
    </location>
</feature>
<dbReference type="EMBL" id="JAAARO010000009">
    <property type="protein sequence ID" value="KAF5742305.1"/>
    <property type="molecule type" value="Genomic_DNA"/>
</dbReference>
<keyword evidence="2" id="KW-1133">Transmembrane helix</keyword>
<organism evidence="4 5">
    <name type="scientific">Tripterygium wilfordii</name>
    <name type="common">Thunder God vine</name>
    <dbReference type="NCBI Taxonomy" id="458696"/>
    <lineage>
        <taxon>Eukaryota</taxon>
        <taxon>Viridiplantae</taxon>
        <taxon>Streptophyta</taxon>
        <taxon>Embryophyta</taxon>
        <taxon>Tracheophyta</taxon>
        <taxon>Spermatophyta</taxon>
        <taxon>Magnoliopsida</taxon>
        <taxon>eudicotyledons</taxon>
        <taxon>Gunneridae</taxon>
        <taxon>Pentapetalae</taxon>
        <taxon>rosids</taxon>
        <taxon>fabids</taxon>
        <taxon>Celastrales</taxon>
        <taxon>Celastraceae</taxon>
        <taxon>Tripterygium</taxon>
    </lineage>
</organism>
<dbReference type="OrthoDB" id="679141at2759"/>
<dbReference type="InParanoid" id="A0A7J7D7F6"/>
<dbReference type="PANTHER" id="PTHR34360">
    <property type="entry name" value="OS08G0519400 PROTEIN"/>
    <property type="match status" value="1"/>
</dbReference>
<comment type="caution">
    <text evidence="4">The sequence shown here is derived from an EMBL/GenBank/DDBJ whole genome shotgun (WGS) entry which is preliminary data.</text>
</comment>
<reference evidence="4 5" key="1">
    <citation type="journal article" date="2020" name="Nat. Commun.">
        <title>Genome of Tripterygium wilfordii and identification of cytochrome P450 involved in triptolide biosynthesis.</title>
        <authorList>
            <person name="Tu L."/>
            <person name="Su P."/>
            <person name="Zhang Z."/>
            <person name="Gao L."/>
            <person name="Wang J."/>
            <person name="Hu T."/>
            <person name="Zhou J."/>
            <person name="Zhang Y."/>
            <person name="Zhao Y."/>
            <person name="Liu Y."/>
            <person name="Song Y."/>
            <person name="Tong Y."/>
            <person name="Lu Y."/>
            <person name="Yang J."/>
            <person name="Xu C."/>
            <person name="Jia M."/>
            <person name="Peters R.J."/>
            <person name="Huang L."/>
            <person name="Gao W."/>
        </authorList>
    </citation>
    <scope>NUCLEOTIDE SEQUENCE [LARGE SCALE GENOMIC DNA]</scope>
    <source>
        <strain evidence="5">cv. XIE 37</strain>
        <tissue evidence="4">Leaf</tissue>
    </source>
</reference>
<keyword evidence="3" id="KW-0732">Signal</keyword>
<evidence type="ECO:0000313" key="4">
    <source>
        <dbReference type="EMBL" id="KAF5742305.1"/>
    </source>
</evidence>
<keyword evidence="1" id="KW-0175">Coiled coil</keyword>
<evidence type="ECO:0000256" key="1">
    <source>
        <dbReference type="SAM" id="Coils"/>
    </source>
</evidence>
<keyword evidence="5" id="KW-1185">Reference proteome</keyword>
<dbReference type="AlphaFoldDB" id="A0A7J7D7F6"/>
<feature type="coiled-coil region" evidence="1">
    <location>
        <begin position="25"/>
        <end position="80"/>
    </location>
</feature>
<feature type="chain" id="PRO_5029672576" description="Tropomyosin" evidence="3">
    <location>
        <begin position="20"/>
        <end position="281"/>
    </location>
</feature>
<accession>A0A7J7D7F6</accession>
<dbReference type="PANTHER" id="PTHR34360:SF2">
    <property type="entry name" value="MYOSIN HEAVY CHAIN-LIKE PROTEIN"/>
    <property type="match status" value="1"/>
</dbReference>
<evidence type="ECO:0000313" key="5">
    <source>
        <dbReference type="Proteomes" id="UP000593562"/>
    </source>
</evidence>
<gene>
    <name evidence="4" type="ORF">HS088_TW09G00349</name>
</gene>
<evidence type="ECO:0008006" key="6">
    <source>
        <dbReference type="Google" id="ProtNLM"/>
    </source>
</evidence>